<reference evidence="1" key="1">
    <citation type="submission" date="2022-07" db="EMBL/GenBank/DDBJ databases">
        <title>Phylogenomic reconstructions and comparative analyses of Kickxellomycotina fungi.</title>
        <authorList>
            <person name="Reynolds N.K."/>
            <person name="Stajich J.E."/>
            <person name="Barry K."/>
            <person name="Grigoriev I.V."/>
            <person name="Crous P."/>
            <person name="Smith M.E."/>
        </authorList>
    </citation>
    <scope>NUCLEOTIDE SEQUENCE</scope>
    <source>
        <strain evidence="1">Benny 63K</strain>
    </source>
</reference>
<sequence>MDESTLKRHERLQELQLSNIDSWCGRLPRLDAKALDSNMKKNTGFIKKCKTSMGQDSASQLLREVKLLKLEKYVSEIVPAAAEGLLKCKAAGDIAAAVDIMSALHARFPVQFTAPLISLLLKSLAAPAVAALIAMTPEMREREEQARLARQKIILRVVTEMYLSGLLWGVDSLPSGVDGLDRAAAFMIAHPLSAGSSTGAGSANKFAGKVKEVVQQPGYCVMVGVLQNLLLSDKEHHLSTLLAVAFARSFKAEFALASDEALDASACAVPFDSDNLGDRREPIVTADICKKLRTLLGDYLDSAIAHLYTMHKTLLRMRRNTEEKLFNKGVVHAEMKEKMEKNTKSFDKLRESVTMLCEPLGVTPPDFSESADGENQLGIVFDGPTVVGATKPNQRGLWEDEDERTFYEVVLDLQSQLPPALLASGRKKVKDDGEQPALPDQAVASKEDDSSGSASPGVLPDVENNGVAEFEDIDESAISLNIQPVTAEFDDFGDEDAGEPLSALGQLEYQKFISQRRQAEGTAESGPAGGELADTATTKNTGMDDTSRSPPVTPLVSAPAAGGDKGIKAKGKGSASETTAVEEDGEAESTMTIVQQSGPTRSVTQTIASRSFSEVLRRLPTFVTKEDVDQTAIDFCYVNNRANRATLIRALVDVPRRQLYIIPYYARLISILNPYFSEIGESVVSEINHGFCWLVKQRFKDLMETRLKNIKYIAELTKFKVAPLHIAYRCAKVLIEEFNTQNVEVLCALLDGCGRFLLAQADTVDRVTALLDILMRKRCVLNLDDRTILLIENACNACRPQLTQWVQHVKFRTPYEQFIRKLIYEDLARESADRVCLKLRKLPWASLAAGDDPQRVRHALISCFTKVWKLKYANVYLVTMVAGVLGRAYPWFRVAIVDTVMDNIKLGLERNLFARNQRRMAEMRYVGEMFIYKLINGKEVIDLLYLLLRLGHSGAHPVPGRGCELDMPAEYFRARLVSTLLLTCGQYIRNPEDRRALEIFAVYFQMYVLAKEQPLPIDTEYSVDHMYETVFPAVKRYETWPEAAQAMSELIQDKAPVAESTDSKTQQKQAAAPSRPDGVSAADAAGSLDGVQVSCSGIGGPAGDNENGDNNDDDENDNDYRGEDNNEDEELILQQRKEAEEVEMAEARLQMEAMEALLEQEEEELLEHEFNRLVVESSDTRKIERSAKLDVGIPMNLLGRSSATQMATSNADVPSQSPAENGTGEASPATAGEPTESVGAGEFNAIKFSLLTGKRHRPVVREVNIPVESQIARNLRQQEESAMRERAHLKRIVLNYERREEAEERKNLERELAISRARPLGTAAAAAQTIASRFTNVYRRPIVPGATFVNKPSSAASRRRQHAASQEQQKEQQQRANLHPRIPDHFL</sequence>
<proteinExistence type="predicted"/>
<gene>
    <name evidence="1" type="primary">NMD2_2</name>
    <name evidence="1" type="ORF">LPJ66_005757</name>
</gene>
<accession>A0ACC1IF06</accession>
<organism evidence="1 2">
    <name type="scientific">Kickxella alabastrina</name>
    <dbReference type="NCBI Taxonomy" id="61397"/>
    <lineage>
        <taxon>Eukaryota</taxon>
        <taxon>Fungi</taxon>
        <taxon>Fungi incertae sedis</taxon>
        <taxon>Zoopagomycota</taxon>
        <taxon>Kickxellomycotina</taxon>
        <taxon>Kickxellomycetes</taxon>
        <taxon>Kickxellales</taxon>
        <taxon>Kickxellaceae</taxon>
        <taxon>Kickxella</taxon>
    </lineage>
</organism>
<dbReference type="Proteomes" id="UP001150581">
    <property type="component" value="Unassembled WGS sequence"/>
</dbReference>
<evidence type="ECO:0000313" key="2">
    <source>
        <dbReference type="Proteomes" id="UP001150581"/>
    </source>
</evidence>
<keyword evidence="2" id="KW-1185">Reference proteome</keyword>
<name>A0ACC1IF06_9FUNG</name>
<evidence type="ECO:0000313" key="1">
    <source>
        <dbReference type="EMBL" id="KAJ1893439.1"/>
    </source>
</evidence>
<protein>
    <submittedName>
        <fullName evidence="1">mRNA decay protein</fullName>
    </submittedName>
</protein>
<comment type="caution">
    <text evidence="1">The sequence shown here is derived from an EMBL/GenBank/DDBJ whole genome shotgun (WGS) entry which is preliminary data.</text>
</comment>
<dbReference type="EMBL" id="JANBPG010000834">
    <property type="protein sequence ID" value="KAJ1893439.1"/>
    <property type="molecule type" value="Genomic_DNA"/>
</dbReference>